<feature type="transmembrane region" description="Helical" evidence="7">
    <location>
        <begin position="272"/>
        <end position="290"/>
    </location>
</feature>
<evidence type="ECO:0000256" key="3">
    <source>
        <dbReference type="ARBA" id="ARBA00022475"/>
    </source>
</evidence>
<accession>A0A5B0T9R7</accession>
<comment type="caution">
    <text evidence="9">The sequence shown here is derived from an EMBL/GenBank/DDBJ whole genome shotgun (WGS) entry which is preliminary data.</text>
</comment>
<sequence length="308" mass="33551">MTTAGKNHPLAIGGLITLTLIWSYSWIAMKQVTHYIGAFDFTALRCSFGALLLFIVLLLRGRGMRPTPFGYTLAIALLQTCGMVGLSQWALVSGGAGKVAILSYTMPFWVVIMAAIFLGERMRRLQYFAIAVAAAGLLLVLQPWQLNFASMQSALLAILSGISWGASAIVAKRMYTRHPNIDLLALTAWQMLYAALVMSLVAWLVPQRDPDWQPVVFWALAYSAVLATALAWSLWLFVLRNLPASIASLSTLAVPVCGVLFSWWLLGEEPGVVEGCGIVLIVVALAIVSLKKRVSQVQSVRKAPPCEN</sequence>
<dbReference type="Proteomes" id="UP000323297">
    <property type="component" value="Unassembled WGS sequence"/>
</dbReference>
<feature type="transmembrane region" description="Helical" evidence="7">
    <location>
        <begin position="12"/>
        <end position="29"/>
    </location>
</feature>
<name>A0A5B0T9R7_9ENTR</name>
<dbReference type="GO" id="GO:0005886">
    <property type="term" value="C:plasma membrane"/>
    <property type="evidence" value="ECO:0007669"/>
    <property type="project" value="UniProtKB-SubCell"/>
</dbReference>
<gene>
    <name evidence="9" type="ORF">D3H66_02895</name>
</gene>
<evidence type="ECO:0000256" key="5">
    <source>
        <dbReference type="ARBA" id="ARBA00022989"/>
    </source>
</evidence>
<organism evidence="9 10">
    <name type="scientific">Citrobacter portucalensis</name>
    <dbReference type="NCBI Taxonomy" id="1639133"/>
    <lineage>
        <taxon>Bacteria</taxon>
        <taxon>Pseudomonadati</taxon>
        <taxon>Pseudomonadota</taxon>
        <taxon>Gammaproteobacteria</taxon>
        <taxon>Enterobacterales</taxon>
        <taxon>Enterobacteriaceae</taxon>
        <taxon>Citrobacter</taxon>
        <taxon>Citrobacter freundii complex</taxon>
    </lineage>
</organism>
<keyword evidence="3" id="KW-1003">Cell membrane</keyword>
<dbReference type="PANTHER" id="PTHR32322">
    <property type="entry name" value="INNER MEMBRANE TRANSPORTER"/>
    <property type="match status" value="1"/>
</dbReference>
<keyword evidence="6 7" id="KW-0472">Membrane</keyword>
<dbReference type="InterPro" id="IPR000620">
    <property type="entry name" value="EamA_dom"/>
</dbReference>
<protein>
    <submittedName>
        <fullName evidence="9">DMT family transporter</fullName>
    </submittedName>
</protein>
<comment type="subcellular location">
    <subcellularLocation>
        <location evidence="1">Cell membrane</location>
        <topology evidence="1">Multi-pass membrane protein</topology>
    </subcellularLocation>
</comment>
<proteinExistence type="inferred from homology"/>
<dbReference type="InterPro" id="IPR037185">
    <property type="entry name" value="EmrE-like"/>
</dbReference>
<dbReference type="PANTHER" id="PTHR32322:SF2">
    <property type="entry name" value="EAMA DOMAIN-CONTAINING PROTEIN"/>
    <property type="match status" value="1"/>
</dbReference>
<evidence type="ECO:0000256" key="4">
    <source>
        <dbReference type="ARBA" id="ARBA00022692"/>
    </source>
</evidence>
<keyword evidence="4 7" id="KW-0812">Transmembrane</keyword>
<feature type="transmembrane region" description="Helical" evidence="7">
    <location>
        <begin position="97"/>
        <end position="118"/>
    </location>
</feature>
<feature type="transmembrane region" description="Helical" evidence="7">
    <location>
        <begin position="125"/>
        <end position="144"/>
    </location>
</feature>
<feature type="domain" description="EamA" evidence="8">
    <location>
        <begin position="154"/>
        <end position="289"/>
    </location>
</feature>
<dbReference type="Pfam" id="PF00892">
    <property type="entry name" value="EamA"/>
    <property type="match status" value="2"/>
</dbReference>
<dbReference type="InterPro" id="IPR050638">
    <property type="entry name" value="AA-Vitamin_Transporters"/>
</dbReference>
<evidence type="ECO:0000256" key="7">
    <source>
        <dbReference type="SAM" id="Phobius"/>
    </source>
</evidence>
<evidence type="ECO:0000313" key="9">
    <source>
        <dbReference type="EMBL" id="KAA1146681.1"/>
    </source>
</evidence>
<comment type="similarity">
    <text evidence="2">Belongs to the EamA transporter family.</text>
</comment>
<keyword evidence="5 7" id="KW-1133">Transmembrane helix</keyword>
<dbReference type="SUPFAM" id="SSF103481">
    <property type="entry name" value="Multidrug resistance efflux transporter EmrE"/>
    <property type="match status" value="2"/>
</dbReference>
<feature type="transmembrane region" description="Helical" evidence="7">
    <location>
        <begin position="35"/>
        <end position="59"/>
    </location>
</feature>
<evidence type="ECO:0000313" key="10">
    <source>
        <dbReference type="Proteomes" id="UP000323297"/>
    </source>
</evidence>
<dbReference type="EMBL" id="VTZD01000003">
    <property type="protein sequence ID" value="KAA1146681.1"/>
    <property type="molecule type" value="Genomic_DNA"/>
</dbReference>
<evidence type="ECO:0000256" key="6">
    <source>
        <dbReference type="ARBA" id="ARBA00023136"/>
    </source>
</evidence>
<dbReference type="RefSeq" id="WP_149607266.1">
    <property type="nucleotide sequence ID" value="NZ_VTZD01000003.1"/>
</dbReference>
<evidence type="ECO:0000256" key="1">
    <source>
        <dbReference type="ARBA" id="ARBA00004651"/>
    </source>
</evidence>
<dbReference type="Gene3D" id="1.10.3730.20">
    <property type="match status" value="1"/>
</dbReference>
<feature type="transmembrane region" description="Helical" evidence="7">
    <location>
        <begin position="150"/>
        <end position="171"/>
    </location>
</feature>
<feature type="domain" description="EamA" evidence="8">
    <location>
        <begin position="13"/>
        <end position="141"/>
    </location>
</feature>
<dbReference type="AlphaFoldDB" id="A0A5B0T9R7"/>
<feature type="transmembrane region" description="Helical" evidence="7">
    <location>
        <begin position="246"/>
        <end position="266"/>
    </location>
</feature>
<evidence type="ECO:0000259" key="8">
    <source>
        <dbReference type="Pfam" id="PF00892"/>
    </source>
</evidence>
<feature type="transmembrane region" description="Helical" evidence="7">
    <location>
        <begin position="217"/>
        <end position="239"/>
    </location>
</feature>
<reference evidence="9 10" key="1">
    <citation type="submission" date="2019-08" db="EMBL/GenBank/DDBJ databases">
        <title>Draft genome sequence of Citrobacter portucalensis strain isolated from green turtle.</title>
        <authorList>
            <person name="Fernandes M.R."/>
            <person name="Sellera F.P."/>
            <person name="Goldeberg D.W."/>
            <person name="Costa D.C."/>
            <person name="Lincopan N."/>
        </authorList>
    </citation>
    <scope>NUCLEOTIDE SEQUENCE [LARGE SCALE GENOMIC DNA]</scope>
    <source>
        <strain evidence="9 10">TV06</strain>
    </source>
</reference>
<feature type="transmembrane region" description="Helical" evidence="7">
    <location>
        <begin position="183"/>
        <end position="205"/>
    </location>
</feature>
<evidence type="ECO:0000256" key="2">
    <source>
        <dbReference type="ARBA" id="ARBA00007362"/>
    </source>
</evidence>
<feature type="transmembrane region" description="Helical" evidence="7">
    <location>
        <begin position="71"/>
        <end position="91"/>
    </location>
</feature>